<gene>
    <name evidence="1" type="primary">neuB</name>
    <name evidence="1" type="ORF">FRZ06_08570</name>
</gene>
<accession>A0ACD1AAN8</accession>
<evidence type="ECO:0000313" key="1">
    <source>
        <dbReference type="EMBL" id="QOX63403.1"/>
    </source>
</evidence>
<reference evidence="1" key="1">
    <citation type="submission" date="2019-08" db="EMBL/GenBank/DDBJ databases">
        <title>Genome sequence of Clostridiales bacterium MT110.</title>
        <authorList>
            <person name="Cao J."/>
        </authorList>
    </citation>
    <scope>NUCLEOTIDE SEQUENCE</scope>
    <source>
        <strain evidence="1">MT110</strain>
    </source>
</reference>
<name>A0ACD1AAN8_9FIRM</name>
<sequence length="346" mass="38332">MELLKEEDVALKTLIIAEAGVNHNGRMDLARKLIDAAAEAGADYVKFQTFRSKSLASACADKAEYQKDAKHPGETMLDLVKKLELPFECFLDLKQYCAEKGIGFLSAPFDIESAEYLYSIGVDRMKIPSGEITNLPLLEVIAQHSCPIVLSTGMSETAEIRAAIDILNSKGCKDITVLHCNTQYPTPMQDVNLLAMISLRETFEMPAGFSDHTLGMEIPIAAAALGAAVIEKHLTLDRNMEGPDHKASMEPDEFRIMISCIRNVEKALGNGRKQVTDSERENRRIARKSIVAARQIRKGERFSAENLTVKRPADGISPMLWYEVIGQIASRDFEEDELIAVTGKRD</sequence>
<protein>
    <submittedName>
        <fullName evidence="1">N-acetylneuraminate synthase</fullName>
        <ecNumber evidence="1">2.5.1.56</ecNumber>
    </submittedName>
</protein>
<dbReference type="EC" id="2.5.1.56" evidence="1"/>
<keyword evidence="1" id="KW-0808">Transferase</keyword>
<organism evidence="1 2">
    <name type="scientific">Anoxybacterium hadale</name>
    <dbReference type="NCBI Taxonomy" id="3408580"/>
    <lineage>
        <taxon>Bacteria</taxon>
        <taxon>Bacillati</taxon>
        <taxon>Bacillota</taxon>
        <taxon>Clostridia</taxon>
        <taxon>Peptostreptococcales</taxon>
        <taxon>Anaerovoracaceae</taxon>
        <taxon>Anoxybacterium</taxon>
    </lineage>
</organism>
<evidence type="ECO:0000313" key="2">
    <source>
        <dbReference type="Proteomes" id="UP000594014"/>
    </source>
</evidence>
<dbReference type="EMBL" id="CP042469">
    <property type="protein sequence ID" value="QOX63403.1"/>
    <property type="molecule type" value="Genomic_DNA"/>
</dbReference>
<dbReference type="Proteomes" id="UP000594014">
    <property type="component" value="Chromosome"/>
</dbReference>
<proteinExistence type="predicted"/>
<keyword evidence="2" id="KW-1185">Reference proteome</keyword>